<dbReference type="GO" id="GO:0016787">
    <property type="term" value="F:hydrolase activity"/>
    <property type="evidence" value="ECO:0007669"/>
    <property type="project" value="UniProtKB-KW"/>
</dbReference>
<dbReference type="PANTHER" id="PTHR43736">
    <property type="entry name" value="ADP-RIBOSE PYROPHOSPHATASE"/>
    <property type="match status" value="1"/>
</dbReference>
<protein>
    <submittedName>
        <fullName evidence="5">NUDIX domain-containing protein</fullName>
    </submittedName>
</protein>
<dbReference type="InterPro" id="IPR020084">
    <property type="entry name" value="NUDIX_hydrolase_CS"/>
</dbReference>
<comment type="similarity">
    <text evidence="3">Belongs to the Nudix hydrolase family.</text>
</comment>
<evidence type="ECO:0000256" key="3">
    <source>
        <dbReference type="RuleBase" id="RU003476"/>
    </source>
</evidence>
<name>A0A515ESY7_9BURK</name>
<comment type="cofactor">
    <cofactor evidence="1">
        <name>Mg(2+)</name>
        <dbReference type="ChEBI" id="CHEBI:18420"/>
    </cofactor>
</comment>
<dbReference type="PROSITE" id="PS00893">
    <property type="entry name" value="NUDIX_BOX"/>
    <property type="match status" value="1"/>
</dbReference>
<sequence>MTETKPTTSGTALIIGRWQIFHKGHETLLKAALATAPKVIVVIGSAFRSRNPQNPFTWQERQAMVESILSAEDKARVQYLPVRDYYDDTRWNAAVREGVQRITQCTQPITLVGFKKDSSSYYLDNFHGWAWKGVDREIEIDATALRNVYFEGADPDARLSVLQPYISPQVLAYLQAWARLPAFAERMSEHAAVAAYRKRWAAPFHLTADAVVQASGKVLLVRRGGDIGHGLWALPGGFVEPGERMYAAALRELQEETGFKTLAPTMQAAFQGSVVFDHPGRSPRGRIITHAHHFNLGNIALPEVKGADDAMEASWVPIANLPAMEDQLFDDHAAVLDRFLGVYR</sequence>
<organism evidence="5 6">
    <name type="scientific">Rhodoferax aquaticus</name>
    <dbReference type="NCBI Taxonomy" id="2527691"/>
    <lineage>
        <taxon>Bacteria</taxon>
        <taxon>Pseudomonadati</taxon>
        <taxon>Pseudomonadota</taxon>
        <taxon>Betaproteobacteria</taxon>
        <taxon>Burkholderiales</taxon>
        <taxon>Comamonadaceae</taxon>
        <taxon>Rhodoferax</taxon>
    </lineage>
</organism>
<evidence type="ECO:0000313" key="6">
    <source>
        <dbReference type="Proteomes" id="UP000317365"/>
    </source>
</evidence>
<evidence type="ECO:0000256" key="2">
    <source>
        <dbReference type="ARBA" id="ARBA00022801"/>
    </source>
</evidence>
<dbReference type="Pfam" id="PF00293">
    <property type="entry name" value="NUDIX"/>
    <property type="match status" value="1"/>
</dbReference>
<dbReference type="InterPro" id="IPR000086">
    <property type="entry name" value="NUDIX_hydrolase_dom"/>
</dbReference>
<dbReference type="PROSITE" id="PS51462">
    <property type="entry name" value="NUDIX"/>
    <property type="match status" value="1"/>
</dbReference>
<dbReference type="RefSeq" id="WP_142812936.1">
    <property type="nucleotide sequence ID" value="NZ_CP036282.1"/>
</dbReference>
<dbReference type="InterPro" id="IPR014729">
    <property type="entry name" value="Rossmann-like_a/b/a_fold"/>
</dbReference>
<dbReference type="InterPro" id="IPR004821">
    <property type="entry name" value="Cyt_trans-like"/>
</dbReference>
<reference evidence="6" key="1">
    <citation type="submission" date="2019-02" db="EMBL/GenBank/DDBJ databases">
        <title>Complete genome sequence of Rhodoferax sp. Gr-4.</title>
        <authorList>
            <person name="Jin L."/>
        </authorList>
    </citation>
    <scope>NUCLEOTIDE SEQUENCE [LARGE SCALE GENOMIC DNA]</scope>
    <source>
        <strain evidence="6">Gr-4</strain>
    </source>
</reference>
<dbReference type="InterPro" id="IPR020476">
    <property type="entry name" value="Nudix_hydrolase"/>
</dbReference>
<accession>A0A515ESY7</accession>
<dbReference type="KEGG" id="rhg:EXZ61_17295"/>
<dbReference type="SUPFAM" id="SSF55811">
    <property type="entry name" value="Nudix"/>
    <property type="match status" value="1"/>
</dbReference>
<gene>
    <name evidence="5" type="ORF">EXZ61_17295</name>
</gene>
<proteinExistence type="inferred from homology"/>
<feature type="domain" description="Nudix hydrolase" evidence="4">
    <location>
        <begin position="203"/>
        <end position="339"/>
    </location>
</feature>
<dbReference type="EMBL" id="CP036282">
    <property type="protein sequence ID" value="QDL55784.1"/>
    <property type="molecule type" value="Genomic_DNA"/>
</dbReference>
<evidence type="ECO:0000313" key="5">
    <source>
        <dbReference type="EMBL" id="QDL55784.1"/>
    </source>
</evidence>
<dbReference type="AlphaFoldDB" id="A0A515ESY7"/>
<dbReference type="Pfam" id="PF01467">
    <property type="entry name" value="CTP_transf_like"/>
    <property type="match status" value="1"/>
</dbReference>
<reference evidence="6" key="2">
    <citation type="journal article" date="2020" name="Int. J. Syst. Evol. Microbiol.">
        <title>Genomic insights into a novel species Rhodoferax aquaticus sp. nov., isolated from freshwater.</title>
        <authorList>
            <person name="Li T."/>
            <person name="Zhuo Y."/>
            <person name="Jin C.Z."/>
            <person name="Wu X."/>
            <person name="Ko S.R."/>
            <person name="Jin F.J."/>
            <person name="Ahn C.Y."/>
            <person name="Oh H.M."/>
            <person name="Lee H.G."/>
            <person name="Jin L."/>
        </authorList>
    </citation>
    <scope>NUCLEOTIDE SEQUENCE [LARGE SCALE GENOMIC DNA]</scope>
    <source>
        <strain evidence="6">Gr-4</strain>
    </source>
</reference>
<dbReference type="NCBIfam" id="TIGR00125">
    <property type="entry name" value="cyt_tran_rel"/>
    <property type="match status" value="1"/>
</dbReference>
<evidence type="ECO:0000256" key="1">
    <source>
        <dbReference type="ARBA" id="ARBA00001946"/>
    </source>
</evidence>
<keyword evidence="2 3" id="KW-0378">Hydrolase</keyword>
<dbReference type="Gene3D" id="3.40.50.620">
    <property type="entry name" value="HUPs"/>
    <property type="match status" value="1"/>
</dbReference>
<dbReference type="PRINTS" id="PR00502">
    <property type="entry name" value="NUDIXFAMILY"/>
</dbReference>
<dbReference type="SUPFAM" id="SSF52374">
    <property type="entry name" value="Nucleotidylyl transferase"/>
    <property type="match status" value="1"/>
</dbReference>
<dbReference type="PANTHER" id="PTHR43736:SF1">
    <property type="entry name" value="DIHYDRONEOPTERIN TRIPHOSPHATE DIPHOSPHATASE"/>
    <property type="match status" value="1"/>
</dbReference>
<evidence type="ECO:0000259" key="4">
    <source>
        <dbReference type="PROSITE" id="PS51462"/>
    </source>
</evidence>
<dbReference type="CDD" id="cd18873">
    <property type="entry name" value="NUDIX_NadM_like"/>
    <property type="match status" value="1"/>
</dbReference>
<dbReference type="Gene3D" id="3.90.79.10">
    <property type="entry name" value="Nucleoside Triphosphate Pyrophosphohydrolase"/>
    <property type="match status" value="1"/>
</dbReference>
<dbReference type="InterPro" id="IPR015797">
    <property type="entry name" value="NUDIX_hydrolase-like_dom_sf"/>
</dbReference>
<keyword evidence="6" id="KW-1185">Reference proteome</keyword>
<dbReference type="Proteomes" id="UP000317365">
    <property type="component" value="Chromosome"/>
</dbReference>